<keyword evidence="2" id="KW-0732">Signal</keyword>
<evidence type="ECO:0000256" key="1">
    <source>
        <dbReference type="SAM" id="MobiDB-lite"/>
    </source>
</evidence>
<name>A0AAN6UQM0_9PEZI</name>
<evidence type="ECO:0008006" key="5">
    <source>
        <dbReference type="Google" id="ProtNLM"/>
    </source>
</evidence>
<reference evidence="3" key="1">
    <citation type="journal article" date="2023" name="Mol. Phylogenet. Evol.">
        <title>Genome-scale phylogeny and comparative genomics of the fungal order Sordariales.</title>
        <authorList>
            <person name="Hensen N."/>
            <person name="Bonometti L."/>
            <person name="Westerberg I."/>
            <person name="Brannstrom I.O."/>
            <person name="Guillou S."/>
            <person name="Cros-Aarteil S."/>
            <person name="Calhoun S."/>
            <person name="Haridas S."/>
            <person name="Kuo A."/>
            <person name="Mondo S."/>
            <person name="Pangilinan J."/>
            <person name="Riley R."/>
            <person name="LaButti K."/>
            <person name="Andreopoulos B."/>
            <person name="Lipzen A."/>
            <person name="Chen C."/>
            <person name="Yan M."/>
            <person name="Daum C."/>
            <person name="Ng V."/>
            <person name="Clum A."/>
            <person name="Steindorff A."/>
            <person name="Ohm R.A."/>
            <person name="Martin F."/>
            <person name="Silar P."/>
            <person name="Natvig D.O."/>
            <person name="Lalanne C."/>
            <person name="Gautier V."/>
            <person name="Ament-Velasquez S.L."/>
            <person name="Kruys A."/>
            <person name="Hutchinson M.I."/>
            <person name="Powell A.J."/>
            <person name="Barry K."/>
            <person name="Miller A.N."/>
            <person name="Grigoriev I.V."/>
            <person name="Debuchy R."/>
            <person name="Gladieux P."/>
            <person name="Hiltunen Thoren M."/>
            <person name="Johannesson H."/>
        </authorList>
    </citation>
    <scope>NUCLEOTIDE SEQUENCE</scope>
    <source>
        <strain evidence="3">CBS 123565</strain>
    </source>
</reference>
<keyword evidence="4" id="KW-1185">Reference proteome</keyword>
<proteinExistence type="predicted"/>
<accession>A0AAN6UQM0</accession>
<evidence type="ECO:0000313" key="3">
    <source>
        <dbReference type="EMBL" id="KAK4137051.1"/>
    </source>
</evidence>
<protein>
    <recommendedName>
        <fullName evidence="5">Secreted protein</fullName>
    </recommendedName>
</protein>
<organism evidence="3 4">
    <name type="scientific">Trichocladium antarcticum</name>
    <dbReference type="NCBI Taxonomy" id="1450529"/>
    <lineage>
        <taxon>Eukaryota</taxon>
        <taxon>Fungi</taxon>
        <taxon>Dikarya</taxon>
        <taxon>Ascomycota</taxon>
        <taxon>Pezizomycotina</taxon>
        <taxon>Sordariomycetes</taxon>
        <taxon>Sordariomycetidae</taxon>
        <taxon>Sordariales</taxon>
        <taxon>Chaetomiaceae</taxon>
        <taxon>Trichocladium</taxon>
    </lineage>
</organism>
<feature type="chain" id="PRO_5042891268" description="Secreted protein" evidence="2">
    <location>
        <begin position="19"/>
        <end position="126"/>
    </location>
</feature>
<dbReference type="AlphaFoldDB" id="A0AAN6UQM0"/>
<gene>
    <name evidence="3" type="ORF">BT67DRAFT_200981</name>
</gene>
<reference evidence="3" key="2">
    <citation type="submission" date="2023-05" db="EMBL/GenBank/DDBJ databases">
        <authorList>
            <consortium name="Lawrence Berkeley National Laboratory"/>
            <person name="Steindorff A."/>
            <person name="Hensen N."/>
            <person name="Bonometti L."/>
            <person name="Westerberg I."/>
            <person name="Brannstrom I.O."/>
            <person name="Guillou S."/>
            <person name="Cros-Aarteil S."/>
            <person name="Calhoun S."/>
            <person name="Haridas S."/>
            <person name="Kuo A."/>
            <person name="Mondo S."/>
            <person name="Pangilinan J."/>
            <person name="Riley R."/>
            <person name="Labutti K."/>
            <person name="Andreopoulos B."/>
            <person name="Lipzen A."/>
            <person name="Chen C."/>
            <person name="Yanf M."/>
            <person name="Daum C."/>
            <person name="Ng V."/>
            <person name="Clum A."/>
            <person name="Ohm R."/>
            <person name="Martin F."/>
            <person name="Silar P."/>
            <person name="Natvig D."/>
            <person name="Lalanne C."/>
            <person name="Gautier V."/>
            <person name="Ament-Velasquez S.L."/>
            <person name="Kruys A."/>
            <person name="Hutchinson M.I."/>
            <person name="Powell A.J."/>
            <person name="Barry K."/>
            <person name="Miller A.N."/>
            <person name="Grigoriev I.V."/>
            <person name="Debuchy R."/>
            <person name="Gladieux P."/>
            <person name="Thoren M.H."/>
            <person name="Johannesson H."/>
        </authorList>
    </citation>
    <scope>NUCLEOTIDE SEQUENCE</scope>
    <source>
        <strain evidence="3">CBS 123565</strain>
    </source>
</reference>
<feature type="region of interest" description="Disordered" evidence="1">
    <location>
        <begin position="37"/>
        <end position="73"/>
    </location>
</feature>
<dbReference type="EMBL" id="MU853403">
    <property type="protein sequence ID" value="KAK4137051.1"/>
    <property type="molecule type" value="Genomic_DNA"/>
</dbReference>
<evidence type="ECO:0000256" key="2">
    <source>
        <dbReference type="SAM" id="SignalP"/>
    </source>
</evidence>
<evidence type="ECO:0000313" key="4">
    <source>
        <dbReference type="Proteomes" id="UP001304895"/>
    </source>
</evidence>
<dbReference type="Proteomes" id="UP001304895">
    <property type="component" value="Unassembled WGS sequence"/>
</dbReference>
<feature type="signal peptide" evidence="2">
    <location>
        <begin position="1"/>
        <end position="18"/>
    </location>
</feature>
<comment type="caution">
    <text evidence="3">The sequence shown here is derived from an EMBL/GenBank/DDBJ whole genome shotgun (WGS) entry which is preliminary data.</text>
</comment>
<sequence length="126" mass="13001">MCVCVCVCVSASLRLVRELGCVGSGCAEAPSTIARKDTRRMRSGSKSRNPVLGCRFDSPGGIASDDGTDNEWTMGNGSGRVVFEVATARGFAGFSNVGLGRQGLEGAIQQIPHANCWQGTGTGSDG</sequence>